<sequence>MRLSEKTFELNICAQLNTIYGGKIIWFGLTQKQEAKWGFDVCARLGGRLLLLQFKASSYVVKAGRRFSTTHKQLQSLVKQTGSFRRSVF</sequence>
<gene>
    <name evidence="1" type="ORF">SAMN05660649_00184</name>
</gene>
<evidence type="ECO:0000313" key="1">
    <source>
        <dbReference type="EMBL" id="SFF95478.1"/>
    </source>
</evidence>
<dbReference type="AlphaFoldDB" id="A0A1I2MWJ8"/>
<evidence type="ECO:0000313" key="2">
    <source>
        <dbReference type="Proteomes" id="UP000199337"/>
    </source>
</evidence>
<proteinExistence type="predicted"/>
<dbReference type="EMBL" id="FOOX01000001">
    <property type="protein sequence ID" value="SFF95478.1"/>
    <property type="molecule type" value="Genomic_DNA"/>
</dbReference>
<dbReference type="STRING" id="341036.SAMN05660649_00184"/>
<name>A0A1I2MWJ8_9FIRM</name>
<protein>
    <recommendedName>
        <fullName evidence="3">DUF4365 domain-containing protein</fullName>
    </recommendedName>
</protein>
<dbReference type="OrthoDB" id="9178531at2"/>
<evidence type="ECO:0008006" key="3">
    <source>
        <dbReference type="Google" id="ProtNLM"/>
    </source>
</evidence>
<dbReference type="Proteomes" id="UP000199337">
    <property type="component" value="Unassembled WGS sequence"/>
</dbReference>
<organism evidence="1 2">
    <name type="scientific">Desulfotruncus arcticus DSM 17038</name>
    <dbReference type="NCBI Taxonomy" id="1121424"/>
    <lineage>
        <taxon>Bacteria</taxon>
        <taxon>Bacillati</taxon>
        <taxon>Bacillota</taxon>
        <taxon>Clostridia</taxon>
        <taxon>Eubacteriales</taxon>
        <taxon>Desulfallaceae</taxon>
        <taxon>Desulfotruncus</taxon>
    </lineage>
</organism>
<keyword evidence="2" id="KW-1185">Reference proteome</keyword>
<dbReference type="RefSeq" id="WP_092467789.1">
    <property type="nucleotide sequence ID" value="NZ_FOOX01000001.1"/>
</dbReference>
<accession>A0A1I2MWJ8</accession>
<reference evidence="2" key="1">
    <citation type="submission" date="2016-10" db="EMBL/GenBank/DDBJ databases">
        <authorList>
            <person name="Varghese N."/>
            <person name="Submissions S."/>
        </authorList>
    </citation>
    <scope>NUCLEOTIDE SEQUENCE [LARGE SCALE GENOMIC DNA]</scope>
    <source>
        <strain evidence="2">DSM 17038</strain>
    </source>
</reference>